<dbReference type="SUPFAM" id="SSF52540">
    <property type="entry name" value="P-loop containing nucleoside triphosphate hydrolases"/>
    <property type="match status" value="1"/>
</dbReference>
<keyword evidence="1" id="KW-0677">Repeat</keyword>
<dbReference type="Gene3D" id="1.25.40.20">
    <property type="entry name" value="Ankyrin repeat-containing domain"/>
    <property type="match status" value="1"/>
</dbReference>
<proteinExistence type="predicted"/>
<dbReference type="InterPro" id="IPR036770">
    <property type="entry name" value="Ankyrin_rpt-contain_sf"/>
</dbReference>
<keyword evidence="6" id="KW-1185">Reference proteome</keyword>
<dbReference type="PROSITE" id="PS50297">
    <property type="entry name" value="ANK_REP_REGION"/>
    <property type="match status" value="4"/>
</dbReference>
<dbReference type="Gene3D" id="3.40.50.300">
    <property type="entry name" value="P-loop containing nucleotide triphosphate hydrolases"/>
    <property type="match status" value="1"/>
</dbReference>
<feature type="repeat" description="ANK" evidence="2">
    <location>
        <begin position="806"/>
        <end position="838"/>
    </location>
</feature>
<evidence type="ECO:0000256" key="2">
    <source>
        <dbReference type="PROSITE-ProRule" id="PRU00023"/>
    </source>
</evidence>
<dbReference type="PANTHER" id="PTHR10039">
    <property type="entry name" value="AMELOGENIN"/>
    <property type="match status" value="1"/>
</dbReference>
<evidence type="ECO:0000313" key="5">
    <source>
        <dbReference type="EMBL" id="CZR54199.1"/>
    </source>
</evidence>
<evidence type="ECO:0000259" key="3">
    <source>
        <dbReference type="Pfam" id="PF22939"/>
    </source>
</evidence>
<reference evidence="5 6" key="1">
    <citation type="submission" date="2016-03" db="EMBL/GenBank/DDBJ databases">
        <authorList>
            <person name="Ploux O."/>
        </authorList>
    </citation>
    <scope>NUCLEOTIDE SEQUENCE [LARGE SCALE GENOMIC DNA]</scope>
    <source>
        <strain evidence="5 6">UAMH 11012</strain>
    </source>
</reference>
<sequence length="891" mass="99718">MSFGFSVGDFLAAAALIKDIVTCLGATGGAASRYQELMLELDGLQRALDKIEHLEAPPGRTEGINGLKVVALSFESTKIGSALGKMIKWEFTMKDDVRELRTYLQMHTGTLIARLATEGLSSLPWAISFEVLGSLHTSRETANAHNAQAEVHHEMILQKLSDSHLDIHEVRTGVVGMEEHQTKTKLLDWLSPIAMHEKQEDTFSRHQKGTGEWLLEAPVFLNWLENEGSDPMLWCYGHPGAGKTIMSSIVINHLQHKFKDINVGVAFFYLDYKEERTAFDVLSSIARQFSEILWNEHPSLVGILDKLHSNHGLGTTRLKFTELLSFLSSISGQNPRLFVIIDALDECAIAEERGLILAAMKEMCGPSIRALTTSRPNYDDINTFLTDHGQINIVASASDPKVPVCQNEEQRHIYEAYSFRQRPRSANRDYDRRSSFWNVISKILKALETFPSKLENTFQETLDRIRSQAESDSALGIKILQWLSRSKRPLKVDELRYALAVEWIEEDGPPTIFDSNNILDPESLIDVCGGLVIIESASQIIKLAHFTIEEFFRKTQEALPDGDLEISRTCVAYLGLASMIAAIKDSAWALHGPHSDWVSKLTSLKGHFPFLSYASCHWSDHIRELSIIQPDLEDVCLRILNFEHLPGAIYIIMSRERPELAMPEIPELALRPNDQVTGLHFLVYLDLLQLASKSVEKGANVNAQDSFDSTPLHWAVMLGNEKFARFLLEKGAEVDAEQKFRHTPLYMAAIQGHEGIAKLLLENGAKVDCRDRMQQTPLYKATQNQHEDIVNLLLQNGANVNVQDCSKATPLQAAVMSGNEGLTNLLLENGARVDIQSESGMTALAWAVSYKYKNLVLTLLKAGASKELLVHTRHADESLVQLLESWKPETV</sequence>
<dbReference type="PROSITE" id="PS50088">
    <property type="entry name" value="ANK_REPEAT"/>
    <property type="match status" value="4"/>
</dbReference>
<protein>
    <submittedName>
        <fullName evidence="5">Uncharacterized protein</fullName>
    </submittedName>
</protein>
<dbReference type="Pfam" id="PF22939">
    <property type="entry name" value="WHD_GPIID"/>
    <property type="match status" value="1"/>
</dbReference>
<organism evidence="5 6">
    <name type="scientific">Phialocephala subalpina</name>
    <dbReference type="NCBI Taxonomy" id="576137"/>
    <lineage>
        <taxon>Eukaryota</taxon>
        <taxon>Fungi</taxon>
        <taxon>Dikarya</taxon>
        <taxon>Ascomycota</taxon>
        <taxon>Pezizomycotina</taxon>
        <taxon>Leotiomycetes</taxon>
        <taxon>Helotiales</taxon>
        <taxon>Mollisiaceae</taxon>
        <taxon>Phialocephala</taxon>
        <taxon>Phialocephala fortinii species complex</taxon>
    </lineage>
</organism>
<dbReference type="PANTHER" id="PTHR10039:SF15">
    <property type="entry name" value="NACHT DOMAIN-CONTAINING PROTEIN"/>
    <property type="match status" value="1"/>
</dbReference>
<dbReference type="OrthoDB" id="4062651at2759"/>
<feature type="repeat" description="ANK" evidence="2">
    <location>
        <begin position="740"/>
        <end position="772"/>
    </location>
</feature>
<evidence type="ECO:0000256" key="1">
    <source>
        <dbReference type="ARBA" id="ARBA00022737"/>
    </source>
</evidence>
<evidence type="ECO:0000259" key="4">
    <source>
        <dbReference type="Pfam" id="PF24883"/>
    </source>
</evidence>
<accession>A0A1L7WN57</accession>
<dbReference type="SUPFAM" id="SSF48403">
    <property type="entry name" value="Ankyrin repeat"/>
    <property type="match status" value="1"/>
</dbReference>
<feature type="domain" description="Nephrocystin 3-like N-terminal" evidence="4">
    <location>
        <begin position="209"/>
        <end position="375"/>
    </location>
</feature>
<dbReference type="InterPro" id="IPR056884">
    <property type="entry name" value="NPHP3-like_N"/>
</dbReference>
<dbReference type="Pfam" id="PF12796">
    <property type="entry name" value="Ank_2"/>
    <property type="match status" value="1"/>
</dbReference>
<feature type="repeat" description="ANK" evidence="2">
    <location>
        <begin position="707"/>
        <end position="739"/>
    </location>
</feature>
<dbReference type="InterPro" id="IPR054471">
    <property type="entry name" value="GPIID_WHD"/>
</dbReference>
<dbReference type="STRING" id="576137.A0A1L7WN57"/>
<name>A0A1L7WN57_9HELO</name>
<dbReference type="AlphaFoldDB" id="A0A1L7WN57"/>
<dbReference type="SMART" id="SM00248">
    <property type="entry name" value="ANK"/>
    <property type="match status" value="6"/>
</dbReference>
<dbReference type="InterPro" id="IPR002110">
    <property type="entry name" value="Ankyrin_rpt"/>
</dbReference>
<dbReference type="InterPro" id="IPR027417">
    <property type="entry name" value="P-loop_NTPase"/>
</dbReference>
<feature type="repeat" description="ANK" evidence="2">
    <location>
        <begin position="773"/>
        <end position="805"/>
    </location>
</feature>
<keyword evidence="2" id="KW-0040">ANK repeat</keyword>
<dbReference type="EMBL" id="FJOG01000004">
    <property type="protein sequence ID" value="CZR54199.1"/>
    <property type="molecule type" value="Genomic_DNA"/>
</dbReference>
<gene>
    <name evidence="5" type="ORF">PAC_04082</name>
</gene>
<feature type="domain" description="GPI inositol-deacylase winged helix" evidence="3">
    <location>
        <begin position="475"/>
        <end position="554"/>
    </location>
</feature>
<evidence type="ECO:0000313" key="6">
    <source>
        <dbReference type="Proteomes" id="UP000184330"/>
    </source>
</evidence>
<dbReference type="Pfam" id="PF24883">
    <property type="entry name" value="NPHP3_N"/>
    <property type="match status" value="1"/>
</dbReference>
<dbReference type="PRINTS" id="PR01415">
    <property type="entry name" value="ANKYRIN"/>
</dbReference>
<dbReference type="Proteomes" id="UP000184330">
    <property type="component" value="Unassembled WGS sequence"/>
</dbReference>
<dbReference type="Pfam" id="PF13637">
    <property type="entry name" value="Ank_4"/>
    <property type="match status" value="2"/>
</dbReference>